<dbReference type="GO" id="GO:0006508">
    <property type="term" value="P:proteolysis"/>
    <property type="evidence" value="ECO:0007669"/>
    <property type="project" value="InterPro"/>
</dbReference>
<evidence type="ECO:0000259" key="2">
    <source>
        <dbReference type="Pfam" id="PF23658"/>
    </source>
</evidence>
<accession>A0AB34G376</accession>
<reference evidence="3" key="1">
    <citation type="submission" date="2023-01" db="EMBL/GenBank/DDBJ databases">
        <title>The growth and conidiation of Purpureocillium lavendulum are regulated by nitrogen source and histone H3K14 acetylation.</title>
        <authorList>
            <person name="Tang P."/>
            <person name="Han J."/>
            <person name="Zhang C."/>
            <person name="Tang P."/>
            <person name="Qi F."/>
            <person name="Zhang K."/>
            <person name="Liang L."/>
        </authorList>
    </citation>
    <scope>NUCLEOTIDE SEQUENCE</scope>
    <source>
        <strain evidence="3">YMF1.00683</strain>
    </source>
</reference>
<sequence>MRNNVLAAALLVGAASLSAAAPGYPTRPEGDQAGAPAATTASSNTIVATRTVAHACAEVSASWAAQIVASPKATPTVGAALAHECLKSVPLHAWEAGKLIDSLVPYLEWQSDAAYKKDPPEGYHHPGFDIFANLAKVKDSLNARKYKSEYAFQTDLYETVFAPGQDGHYLFYPDALARAFKWRRDHSLVSISEDGKSLPVIKLYEDVTKDPKTARAVVKINGIDASKYVENTVSRASVGHDRDAAYNTMFYSKAGGARGGGYFSGGGRIDIIYQGPTTTFTFADGDELTVENKAKVIGNMTGVVDGESFYSVFCKPQKPRRPAKKSYSLVEYPKPIVSTSDGVLSGHYLGGDGFDEVAVLVVKSFKTDMAGFQAVMQDFIRLAKADGKTRLIVDLQANGGGYDVLSVEIFRQLFPQIQEKKYYRCKQNTGVKGIARVYSDATEDFDPGNFDEEEDPVRYMYLSRMNYRSGLNLTMDKFATFEDKFAPHIHRGSEYTALVRDDYNDPVSTWNSGIEVTGYGSRSNMTQPFKAEDIVLLHDGACSSACAGASEMLIAQGGVKSVVFGGRPREGPMQGIGGIKGAQALEFSSIRWHARNAARRTDDSEIRYALQDYWNYPIWRSTVAVVNSCDWILPGNVNDGLPAQYVTRHADCRLYWTAPMISDVAEVWKAAANAAFNGASCAHGGLQ</sequence>
<name>A0AB34G376_9HYPO</name>
<dbReference type="PANTHER" id="PTHR37049:SF4">
    <property type="entry name" value="RHODANESE DOMAIN-CONTAINING PROTEIN"/>
    <property type="match status" value="1"/>
</dbReference>
<dbReference type="PANTHER" id="PTHR37049">
    <property type="entry name" value="PEPTIDASE S41 FAMILY PROTEIN"/>
    <property type="match status" value="1"/>
</dbReference>
<feature type="domain" description="CPAF-like PDZ" evidence="2">
    <location>
        <begin position="182"/>
        <end position="300"/>
    </location>
</feature>
<comment type="caution">
    <text evidence="3">The sequence shown here is derived from an EMBL/GenBank/DDBJ whole genome shotgun (WGS) entry which is preliminary data.</text>
</comment>
<dbReference type="InterPro" id="IPR052766">
    <property type="entry name" value="S41A_metabolite_peptidase"/>
</dbReference>
<protein>
    <submittedName>
        <fullName evidence="3">Pyridine nucleotide-disulfide oxidoreductase family protein</fullName>
    </submittedName>
</protein>
<dbReference type="SUPFAM" id="SSF52096">
    <property type="entry name" value="ClpP/crotonase"/>
    <property type="match status" value="1"/>
</dbReference>
<dbReference type="InterPro" id="IPR056186">
    <property type="entry name" value="PDZ_CPAF-rel"/>
</dbReference>
<dbReference type="Gene3D" id="3.90.226.10">
    <property type="entry name" value="2-enoyl-CoA Hydratase, Chain A, domain 1"/>
    <property type="match status" value="1"/>
</dbReference>
<gene>
    <name evidence="3" type="ORF">O9K51_00639</name>
</gene>
<dbReference type="InterPro" id="IPR029045">
    <property type="entry name" value="ClpP/crotonase-like_dom_sf"/>
</dbReference>
<feature type="chain" id="PRO_5044321437" evidence="1">
    <location>
        <begin position="21"/>
        <end position="687"/>
    </location>
</feature>
<dbReference type="GO" id="GO:0008236">
    <property type="term" value="F:serine-type peptidase activity"/>
    <property type="evidence" value="ECO:0007669"/>
    <property type="project" value="InterPro"/>
</dbReference>
<evidence type="ECO:0000313" key="3">
    <source>
        <dbReference type="EMBL" id="KAJ6445874.1"/>
    </source>
</evidence>
<feature type="signal peptide" evidence="1">
    <location>
        <begin position="1"/>
        <end position="20"/>
    </location>
</feature>
<evidence type="ECO:0000313" key="4">
    <source>
        <dbReference type="Proteomes" id="UP001163105"/>
    </source>
</evidence>
<dbReference type="EMBL" id="JAQHRD010000001">
    <property type="protein sequence ID" value="KAJ6445874.1"/>
    <property type="molecule type" value="Genomic_DNA"/>
</dbReference>
<proteinExistence type="predicted"/>
<keyword evidence="4" id="KW-1185">Reference proteome</keyword>
<dbReference type="AlphaFoldDB" id="A0AB34G376"/>
<dbReference type="Proteomes" id="UP001163105">
    <property type="component" value="Unassembled WGS sequence"/>
</dbReference>
<dbReference type="Pfam" id="PF23658">
    <property type="entry name" value="PDZ_CPAF_rel"/>
    <property type="match status" value="1"/>
</dbReference>
<evidence type="ECO:0000256" key="1">
    <source>
        <dbReference type="SAM" id="SignalP"/>
    </source>
</evidence>
<keyword evidence="1" id="KW-0732">Signal</keyword>
<organism evidence="3 4">
    <name type="scientific">Purpureocillium lavendulum</name>
    <dbReference type="NCBI Taxonomy" id="1247861"/>
    <lineage>
        <taxon>Eukaryota</taxon>
        <taxon>Fungi</taxon>
        <taxon>Dikarya</taxon>
        <taxon>Ascomycota</taxon>
        <taxon>Pezizomycotina</taxon>
        <taxon>Sordariomycetes</taxon>
        <taxon>Hypocreomycetidae</taxon>
        <taxon>Hypocreales</taxon>
        <taxon>Ophiocordycipitaceae</taxon>
        <taxon>Purpureocillium</taxon>
    </lineage>
</organism>